<dbReference type="GO" id="GO:0005524">
    <property type="term" value="F:ATP binding"/>
    <property type="evidence" value="ECO:0007669"/>
    <property type="project" value="UniProtKB-KW"/>
</dbReference>
<dbReference type="SMART" id="SM01331">
    <property type="entry name" value="DUF3635"/>
    <property type="match status" value="1"/>
</dbReference>
<accession>A0AA38LER9</accession>
<gene>
    <name evidence="10" type="ORF">KI387_016887</name>
</gene>
<dbReference type="AlphaFoldDB" id="A0AA38LER9"/>
<sequence length="276" mass="30982">DASNIVKLGEGTFGEAFKGGETVFKIVPIDGNVLVNGEAQKTCTELFTEVLLSKTLNCLCGARDKTTNKNSCLNFIETKAIRVCEGTYDAFLVNAWEDWDEKHTSENDHPLAFPEKQLYTTFILADGGQDFESFVLLDFDEARSLLMQVTSSLAVAEAACEFEHRDLHWGNILLSRNKRKTIEFILQGKRMKAQSFGLTIAIIDFTLSRINTGNQVLYLDLSTDPGLFEGPKGDSQAETYRKMLNVTRGNWEGRYPKTNSLWLHYLVDTLLTKKAS</sequence>
<dbReference type="GO" id="GO:0005634">
    <property type="term" value="C:nucleus"/>
    <property type="evidence" value="ECO:0007669"/>
    <property type="project" value="TreeGrafter"/>
</dbReference>
<evidence type="ECO:0000256" key="8">
    <source>
        <dbReference type="ARBA" id="ARBA00048679"/>
    </source>
</evidence>
<dbReference type="GO" id="GO:0005737">
    <property type="term" value="C:cytoplasm"/>
    <property type="evidence" value="ECO:0007669"/>
    <property type="project" value="TreeGrafter"/>
</dbReference>
<name>A0AA38LER9_TAXCH</name>
<dbReference type="Proteomes" id="UP000824469">
    <property type="component" value="Unassembled WGS sequence"/>
</dbReference>
<keyword evidence="4" id="KW-0547">Nucleotide-binding</keyword>
<reference evidence="10 11" key="1">
    <citation type="journal article" date="2021" name="Nat. Plants">
        <title>The Taxus genome provides insights into paclitaxel biosynthesis.</title>
        <authorList>
            <person name="Xiong X."/>
            <person name="Gou J."/>
            <person name="Liao Q."/>
            <person name="Li Y."/>
            <person name="Zhou Q."/>
            <person name="Bi G."/>
            <person name="Li C."/>
            <person name="Du R."/>
            <person name="Wang X."/>
            <person name="Sun T."/>
            <person name="Guo L."/>
            <person name="Liang H."/>
            <person name="Lu P."/>
            <person name="Wu Y."/>
            <person name="Zhang Z."/>
            <person name="Ro D.K."/>
            <person name="Shang Y."/>
            <person name="Huang S."/>
            <person name="Yan J."/>
        </authorList>
    </citation>
    <scope>NUCLEOTIDE SEQUENCE [LARGE SCALE GENOMIC DNA]</scope>
    <source>
        <strain evidence="10">Ta-2019</strain>
    </source>
</reference>
<evidence type="ECO:0000256" key="6">
    <source>
        <dbReference type="ARBA" id="ARBA00022840"/>
    </source>
</evidence>
<dbReference type="EMBL" id="JAHRHJ020000003">
    <property type="protein sequence ID" value="KAH9322248.1"/>
    <property type="molecule type" value="Genomic_DNA"/>
</dbReference>
<keyword evidence="6" id="KW-0067">ATP-binding</keyword>
<dbReference type="PROSITE" id="PS50011">
    <property type="entry name" value="PROTEIN_KINASE_DOM"/>
    <property type="match status" value="1"/>
</dbReference>
<evidence type="ECO:0000256" key="5">
    <source>
        <dbReference type="ARBA" id="ARBA00022777"/>
    </source>
</evidence>
<comment type="catalytic activity">
    <reaction evidence="8">
        <text>L-seryl-[protein] + ATP = O-phospho-L-seryl-[protein] + ADP + H(+)</text>
        <dbReference type="Rhea" id="RHEA:17989"/>
        <dbReference type="Rhea" id="RHEA-COMP:9863"/>
        <dbReference type="Rhea" id="RHEA-COMP:11604"/>
        <dbReference type="ChEBI" id="CHEBI:15378"/>
        <dbReference type="ChEBI" id="CHEBI:29999"/>
        <dbReference type="ChEBI" id="CHEBI:30616"/>
        <dbReference type="ChEBI" id="CHEBI:83421"/>
        <dbReference type="ChEBI" id="CHEBI:456216"/>
        <dbReference type="EC" id="2.7.11.1"/>
    </reaction>
</comment>
<evidence type="ECO:0000256" key="2">
    <source>
        <dbReference type="ARBA" id="ARBA00022527"/>
    </source>
</evidence>
<dbReference type="OMA" id="GNWEGRY"/>
<feature type="non-terminal residue" evidence="10">
    <location>
        <position position="1"/>
    </location>
</feature>
<evidence type="ECO:0000256" key="4">
    <source>
        <dbReference type="ARBA" id="ARBA00022741"/>
    </source>
</evidence>
<feature type="domain" description="Protein kinase" evidence="9">
    <location>
        <begin position="2"/>
        <end position="276"/>
    </location>
</feature>
<evidence type="ECO:0000313" key="10">
    <source>
        <dbReference type="EMBL" id="KAH9322248.1"/>
    </source>
</evidence>
<protein>
    <recommendedName>
        <fullName evidence="1">non-specific serine/threonine protein kinase</fullName>
        <ecNumber evidence="1">2.7.11.1</ecNumber>
    </recommendedName>
</protein>
<comment type="catalytic activity">
    <reaction evidence="7">
        <text>L-threonyl-[protein] + ATP = O-phospho-L-threonyl-[protein] + ADP + H(+)</text>
        <dbReference type="Rhea" id="RHEA:46608"/>
        <dbReference type="Rhea" id="RHEA-COMP:11060"/>
        <dbReference type="Rhea" id="RHEA-COMP:11605"/>
        <dbReference type="ChEBI" id="CHEBI:15378"/>
        <dbReference type="ChEBI" id="CHEBI:30013"/>
        <dbReference type="ChEBI" id="CHEBI:30616"/>
        <dbReference type="ChEBI" id="CHEBI:61977"/>
        <dbReference type="ChEBI" id="CHEBI:456216"/>
        <dbReference type="EC" id="2.7.11.1"/>
    </reaction>
</comment>
<dbReference type="Gene3D" id="1.10.510.10">
    <property type="entry name" value="Transferase(Phosphotransferase) domain 1"/>
    <property type="match status" value="1"/>
</dbReference>
<evidence type="ECO:0000259" key="9">
    <source>
        <dbReference type="PROSITE" id="PS50011"/>
    </source>
</evidence>
<feature type="non-terminal residue" evidence="10">
    <location>
        <position position="276"/>
    </location>
</feature>
<evidence type="ECO:0000313" key="11">
    <source>
        <dbReference type="Proteomes" id="UP000824469"/>
    </source>
</evidence>
<keyword evidence="2" id="KW-0723">Serine/threonine-protein kinase</keyword>
<organism evidence="10 11">
    <name type="scientific">Taxus chinensis</name>
    <name type="common">Chinese yew</name>
    <name type="synonym">Taxus wallichiana var. chinensis</name>
    <dbReference type="NCBI Taxonomy" id="29808"/>
    <lineage>
        <taxon>Eukaryota</taxon>
        <taxon>Viridiplantae</taxon>
        <taxon>Streptophyta</taxon>
        <taxon>Embryophyta</taxon>
        <taxon>Tracheophyta</taxon>
        <taxon>Spermatophyta</taxon>
        <taxon>Pinopsida</taxon>
        <taxon>Pinidae</taxon>
        <taxon>Conifers II</taxon>
        <taxon>Cupressales</taxon>
        <taxon>Taxaceae</taxon>
        <taxon>Taxus</taxon>
    </lineage>
</organism>
<dbReference type="InterPro" id="IPR011009">
    <property type="entry name" value="Kinase-like_dom_sf"/>
</dbReference>
<dbReference type="Pfam" id="PF12330">
    <property type="entry name" value="Haspin_kinase"/>
    <property type="match status" value="1"/>
</dbReference>
<dbReference type="InterPro" id="IPR024604">
    <property type="entry name" value="GSG2_C"/>
</dbReference>
<keyword evidence="3" id="KW-0808">Transferase</keyword>
<comment type="caution">
    <text evidence="10">The sequence shown here is derived from an EMBL/GenBank/DDBJ whole genome shotgun (WGS) entry which is preliminary data.</text>
</comment>
<evidence type="ECO:0000256" key="3">
    <source>
        <dbReference type="ARBA" id="ARBA00022679"/>
    </source>
</evidence>
<proteinExistence type="predicted"/>
<dbReference type="Gene3D" id="3.30.200.20">
    <property type="entry name" value="Phosphorylase Kinase, domain 1"/>
    <property type="match status" value="1"/>
</dbReference>
<dbReference type="GO" id="GO:0035556">
    <property type="term" value="P:intracellular signal transduction"/>
    <property type="evidence" value="ECO:0007669"/>
    <property type="project" value="TreeGrafter"/>
</dbReference>
<keyword evidence="11" id="KW-1185">Reference proteome</keyword>
<dbReference type="GO" id="GO:0072354">
    <property type="term" value="F:histone H3T3 kinase activity"/>
    <property type="evidence" value="ECO:0007669"/>
    <property type="project" value="TreeGrafter"/>
</dbReference>
<dbReference type="PANTHER" id="PTHR24419:SF18">
    <property type="entry name" value="SERINE_THREONINE-PROTEIN KINASE HASPIN"/>
    <property type="match status" value="1"/>
</dbReference>
<dbReference type="PANTHER" id="PTHR24419">
    <property type="entry name" value="INTERLEUKIN-1 RECEPTOR-ASSOCIATED KINASE"/>
    <property type="match status" value="1"/>
</dbReference>
<keyword evidence="5" id="KW-0418">Kinase</keyword>
<dbReference type="InterPro" id="IPR000719">
    <property type="entry name" value="Prot_kinase_dom"/>
</dbReference>
<dbReference type="SUPFAM" id="SSF56112">
    <property type="entry name" value="Protein kinase-like (PK-like)"/>
    <property type="match status" value="1"/>
</dbReference>
<evidence type="ECO:0000256" key="7">
    <source>
        <dbReference type="ARBA" id="ARBA00047899"/>
    </source>
</evidence>
<dbReference type="EC" id="2.7.11.1" evidence="1"/>
<evidence type="ECO:0000256" key="1">
    <source>
        <dbReference type="ARBA" id="ARBA00012513"/>
    </source>
</evidence>
<dbReference type="GO" id="GO:0000278">
    <property type="term" value="P:mitotic cell cycle"/>
    <property type="evidence" value="ECO:0007669"/>
    <property type="project" value="TreeGrafter"/>
</dbReference>